<gene>
    <name evidence="1" type="ORF">E2C01_001283</name>
</gene>
<dbReference type="EMBL" id="VSRR010000040">
    <property type="protein sequence ID" value="MPC08690.1"/>
    <property type="molecule type" value="Genomic_DNA"/>
</dbReference>
<evidence type="ECO:0000313" key="2">
    <source>
        <dbReference type="Proteomes" id="UP000324222"/>
    </source>
</evidence>
<keyword evidence="2" id="KW-1185">Reference proteome</keyword>
<reference evidence="1 2" key="1">
    <citation type="submission" date="2019-05" db="EMBL/GenBank/DDBJ databases">
        <title>Another draft genome of Portunus trituberculatus and its Hox gene families provides insights of decapod evolution.</title>
        <authorList>
            <person name="Jeong J.-H."/>
            <person name="Song I."/>
            <person name="Kim S."/>
            <person name="Choi T."/>
            <person name="Kim D."/>
            <person name="Ryu S."/>
            <person name="Kim W."/>
        </authorList>
    </citation>
    <scope>NUCLEOTIDE SEQUENCE [LARGE SCALE GENOMIC DNA]</scope>
    <source>
        <tissue evidence="1">Muscle</tissue>
    </source>
</reference>
<accession>A0A5B7CH84</accession>
<dbReference type="Proteomes" id="UP000324222">
    <property type="component" value="Unassembled WGS sequence"/>
</dbReference>
<sequence>MHGIFVDSINKSVSSTFSRDPRTNAAIVQAHPADPSADGLRKTRVNRARRGDQRRFTPVISCSGQGSTPEVFVTLTRRSFCSSVTKDEKHRRWGLKATGVQWTFLTFTFKTLP</sequence>
<evidence type="ECO:0000313" key="1">
    <source>
        <dbReference type="EMBL" id="MPC08690.1"/>
    </source>
</evidence>
<organism evidence="1 2">
    <name type="scientific">Portunus trituberculatus</name>
    <name type="common">Swimming crab</name>
    <name type="synonym">Neptunus trituberculatus</name>
    <dbReference type="NCBI Taxonomy" id="210409"/>
    <lineage>
        <taxon>Eukaryota</taxon>
        <taxon>Metazoa</taxon>
        <taxon>Ecdysozoa</taxon>
        <taxon>Arthropoda</taxon>
        <taxon>Crustacea</taxon>
        <taxon>Multicrustacea</taxon>
        <taxon>Malacostraca</taxon>
        <taxon>Eumalacostraca</taxon>
        <taxon>Eucarida</taxon>
        <taxon>Decapoda</taxon>
        <taxon>Pleocyemata</taxon>
        <taxon>Brachyura</taxon>
        <taxon>Eubrachyura</taxon>
        <taxon>Portunoidea</taxon>
        <taxon>Portunidae</taxon>
        <taxon>Portuninae</taxon>
        <taxon>Portunus</taxon>
    </lineage>
</organism>
<comment type="caution">
    <text evidence="1">The sequence shown here is derived from an EMBL/GenBank/DDBJ whole genome shotgun (WGS) entry which is preliminary data.</text>
</comment>
<proteinExistence type="predicted"/>
<name>A0A5B7CH84_PORTR</name>
<dbReference type="AlphaFoldDB" id="A0A5B7CH84"/>
<protein>
    <submittedName>
        <fullName evidence="1">Uncharacterized protein</fullName>
    </submittedName>
</protein>